<dbReference type="Gene3D" id="3.30.1460.30">
    <property type="entry name" value="YgaC/TfoX-N like chaperone"/>
    <property type="match status" value="1"/>
</dbReference>
<dbReference type="Proteomes" id="UP000468581">
    <property type="component" value="Unassembled WGS sequence"/>
</dbReference>
<dbReference type="EMBL" id="JAABOO010000003">
    <property type="protein sequence ID" value="NER14722.1"/>
    <property type="molecule type" value="Genomic_DNA"/>
</dbReference>
<feature type="domain" description="TfoX N-terminal" evidence="1">
    <location>
        <begin position="21"/>
        <end position="104"/>
    </location>
</feature>
<dbReference type="Pfam" id="PF04993">
    <property type="entry name" value="TfoX_N"/>
    <property type="match status" value="1"/>
</dbReference>
<proteinExistence type="predicted"/>
<evidence type="ECO:0000259" key="1">
    <source>
        <dbReference type="Pfam" id="PF04993"/>
    </source>
</evidence>
<comment type="caution">
    <text evidence="2">The sequence shown here is derived from an EMBL/GenBank/DDBJ whole genome shotgun (WGS) entry which is preliminary data.</text>
</comment>
<dbReference type="InterPro" id="IPR007076">
    <property type="entry name" value="TfoX_N"/>
</dbReference>
<sequence length="107" mass="11727">MGVKGDKLTNASVLAAEALVEQLNDIGSISSKKMFGGHGIFHEGKMFGIVDSKGQCYLKADKANKAEYEAAGSHQHSRMPYFSIPDAVLENREELLNWAKRSIDISK</sequence>
<evidence type="ECO:0000313" key="2">
    <source>
        <dbReference type="EMBL" id="NER14722.1"/>
    </source>
</evidence>
<name>A0A6P0UQD5_9FLAO</name>
<protein>
    <submittedName>
        <fullName evidence="2">Transcriptional regulator</fullName>
    </submittedName>
</protein>
<dbReference type="SUPFAM" id="SSF159894">
    <property type="entry name" value="YgaC/TfoX-N like"/>
    <property type="match status" value="1"/>
</dbReference>
<accession>A0A6P0UQD5</accession>
<dbReference type="RefSeq" id="WP_163608002.1">
    <property type="nucleotide sequence ID" value="NZ_JAABOO010000003.1"/>
</dbReference>
<reference evidence="2 3" key="1">
    <citation type="submission" date="2020-01" db="EMBL/GenBank/DDBJ databases">
        <title>Leptobacterium flavescens.</title>
        <authorList>
            <person name="Wang G."/>
        </authorList>
    </citation>
    <scope>NUCLEOTIDE SEQUENCE [LARGE SCALE GENOMIC DNA]</scope>
    <source>
        <strain evidence="2 3">KCTC 22160</strain>
    </source>
</reference>
<evidence type="ECO:0000313" key="3">
    <source>
        <dbReference type="Proteomes" id="UP000468581"/>
    </source>
</evidence>
<dbReference type="AlphaFoldDB" id="A0A6P0UQD5"/>
<organism evidence="2 3">
    <name type="scientific">Leptobacterium flavescens</name>
    <dbReference type="NCBI Taxonomy" id="472055"/>
    <lineage>
        <taxon>Bacteria</taxon>
        <taxon>Pseudomonadati</taxon>
        <taxon>Bacteroidota</taxon>
        <taxon>Flavobacteriia</taxon>
        <taxon>Flavobacteriales</taxon>
        <taxon>Flavobacteriaceae</taxon>
        <taxon>Leptobacterium</taxon>
    </lineage>
</organism>
<keyword evidence="3" id="KW-1185">Reference proteome</keyword>
<gene>
    <name evidence="2" type="ORF">GWK08_14795</name>
</gene>